<accession>A0A8H3I7V9</accession>
<dbReference type="EMBL" id="CAJPDQ010000013">
    <property type="protein sequence ID" value="CAF9918172.1"/>
    <property type="molecule type" value="Genomic_DNA"/>
</dbReference>
<name>A0A8H3I7V9_9LECA</name>
<protein>
    <recommendedName>
        <fullName evidence="3">Transposase</fullName>
    </recommendedName>
</protein>
<gene>
    <name evidence="1" type="ORF">GOMPHAMPRED_001441</name>
</gene>
<evidence type="ECO:0000313" key="2">
    <source>
        <dbReference type="Proteomes" id="UP000664169"/>
    </source>
</evidence>
<keyword evidence="2" id="KW-1185">Reference proteome</keyword>
<dbReference type="AlphaFoldDB" id="A0A8H3I7V9"/>
<sequence>MAPAKPNASRGLTRSRRLTLLRYLELGWRETEIALVNQSTISRMLKRRKLSKTKKYRITHARSAELRRLWRIDAGRFNAEDFVFLDESIFNEKTGWRYSAYGPIGSENRYHCNSARRDVECASRIYD</sequence>
<comment type="caution">
    <text evidence="1">The sequence shown here is derived from an EMBL/GenBank/DDBJ whole genome shotgun (WGS) entry which is preliminary data.</text>
</comment>
<proteinExistence type="predicted"/>
<reference evidence="1" key="1">
    <citation type="submission" date="2021-03" db="EMBL/GenBank/DDBJ databases">
        <authorList>
            <person name="Tagirdzhanova G."/>
        </authorList>
    </citation>
    <scope>NUCLEOTIDE SEQUENCE</scope>
</reference>
<dbReference type="OrthoDB" id="5387801at2759"/>
<organism evidence="1 2">
    <name type="scientific">Gomphillus americanus</name>
    <dbReference type="NCBI Taxonomy" id="1940652"/>
    <lineage>
        <taxon>Eukaryota</taxon>
        <taxon>Fungi</taxon>
        <taxon>Dikarya</taxon>
        <taxon>Ascomycota</taxon>
        <taxon>Pezizomycotina</taxon>
        <taxon>Lecanoromycetes</taxon>
        <taxon>OSLEUM clade</taxon>
        <taxon>Ostropomycetidae</taxon>
        <taxon>Ostropales</taxon>
        <taxon>Graphidaceae</taxon>
        <taxon>Gomphilloideae</taxon>
        <taxon>Gomphillus</taxon>
    </lineage>
</organism>
<evidence type="ECO:0008006" key="3">
    <source>
        <dbReference type="Google" id="ProtNLM"/>
    </source>
</evidence>
<evidence type="ECO:0000313" key="1">
    <source>
        <dbReference type="EMBL" id="CAF9918172.1"/>
    </source>
</evidence>
<dbReference type="Proteomes" id="UP000664169">
    <property type="component" value="Unassembled WGS sequence"/>
</dbReference>